<dbReference type="Pfam" id="PF00768">
    <property type="entry name" value="Peptidase_S11"/>
    <property type="match status" value="1"/>
</dbReference>
<comment type="similarity">
    <text evidence="1 9">Belongs to the peptidase S11 family.</text>
</comment>
<feature type="binding site" evidence="8">
    <location>
        <position position="258"/>
    </location>
    <ligand>
        <name>substrate</name>
    </ligand>
</feature>
<gene>
    <name evidence="11" type="ORF">A3B45_04320</name>
</gene>
<feature type="active site" evidence="7">
    <location>
        <position position="148"/>
    </location>
</feature>
<dbReference type="InterPro" id="IPR001967">
    <property type="entry name" value="Peptidase_S11_N"/>
</dbReference>
<evidence type="ECO:0000256" key="4">
    <source>
        <dbReference type="ARBA" id="ARBA00022960"/>
    </source>
</evidence>
<evidence type="ECO:0000256" key="8">
    <source>
        <dbReference type="PIRSR" id="PIRSR618044-2"/>
    </source>
</evidence>
<dbReference type="Proteomes" id="UP000178565">
    <property type="component" value="Unassembled WGS sequence"/>
</dbReference>
<keyword evidence="5" id="KW-0573">Peptidoglycan synthesis</keyword>
<dbReference type="STRING" id="1797785.A3B45_04320"/>
<dbReference type="GO" id="GO:0006508">
    <property type="term" value="P:proteolysis"/>
    <property type="evidence" value="ECO:0007669"/>
    <property type="project" value="InterPro"/>
</dbReference>
<keyword evidence="2" id="KW-0732">Signal</keyword>
<feature type="active site" description="Acyl-ester intermediate" evidence="7">
    <location>
        <position position="93"/>
    </location>
</feature>
<accession>A0A1F5KND3</accession>
<name>A0A1F5KND3_9BACT</name>
<evidence type="ECO:0000256" key="2">
    <source>
        <dbReference type="ARBA" id="ARBA00022729"/>
    </source>
</evidence>
<dbReference type="SUPFAM" id="SSF56601">
    <property type="entry name" value="beta-lactamase/transpeptidase-like"/>
    <property type="match status" value="1"/>
</dbReference>
<evidence type="ECO:0000256" key="1">
    <source>
        <dbReference type="ARBA" id="ARBA00007164"/>
    </source>
</evidence>
<evidence type="ECO:0000256" key="3">
    <source>
        <dbReference type="ARBA" id="ARBA00022801"/>
    </source>
</evidence>
<dbReference type="Gene3D" id="3.40.710.10">
    <property type="entry name" value="DD-peptidase/beta-lactamase superfamily"/>
    <property type="match status" value="1"/>
</dbReference>
<keyword evidence="6" id="KW-0961">Cell wall biogenesis/degradation</keyword>
<evidence type="ECO:0000259" key="10">
    <source>
        <dbReference type="Pfam" id="PF00768"/>
    </source>
</evidence>
<evidence type="ECO:0000256" key="9">
    <source>
        <dbReference type="RuleBase" id="RU004016"/>
    </source>
</evidence>
<evidence type="ECO:0000313" key="12">
    <source>
        <dbReference type="Proteomes" id="UP000178565"/>
    </source>
</evidence>
<evidence type="ECO:0000256" key="7">
    <source>
        <dbReference type="PIRSR" id="PIRSR618044-1"/>
    </source>
</evidence>
<sequence length="314" mass="35113">MKKMKKLTFLLTLLIILAVILLITLTSDQKLILISPLLKNERVLGINLWFPQQNLENDNTAPQISAKAALFVNTHQGQVLFEKNIHEKLPIASLVKVMTVLIALEHKGMNDEFQVSQKAADMEPDKMLLIAGERLSLKELLYGIFLVSANDAAEVLAEGTTGDREEFIQLMNAKAKQLGMQNTYFVNPTGLDEDSNNSYSTTYDLAVLTRFLIKNYPEVVEISRTPHIYLPITPSHQDYDMYSGINLLTTYEGVVGFKTGYTPEAGLTLITLAQKDGHDLPAGRQEVIGILLGSQDRRDEARELLDYSFNKLGI</sequence>
<dbReference type="GO" id="GO:0071555">
    <property type="term" value="P:cell wall organization"/>
    <property type="evidence" value="ECO:0007669"/>
    <property type="project" value="UniProtKB-KW"/>
</dbReference>
<evidence type="ECO:0000313" key="11">
    <source>
        <dbReference type="EMBL" id="OGE42402.1"/>
    </source>
</evidence>
<dbReference type="AlphaFoldDB" id="A0A1F5KND3"/>
<dbReference type="PRINTS" id="PR00725">
    <property type="entry name" value="DADACBPTASE1"/>
</dbReference>
<feature type="domain" description="Peptidase S11 D-alanyl-D-alanine carboxypeptidase A N-terminal" evidence="10">
    <location>
        <begin position="59"/>
        <end position="280"/>
    </location>
</feature>
<dbReference type="GO" id="GO:0009002">
    <property type="term" value="F:serine-type D-Ala-D-Ala carboxypeptidase activity"/>
    <property type="evidence" value="ECO:0007669"/>
    <property type="project" value="InterPro"/>
</dbReference>
<dbReference type="GO" id="GO:0008360">
    <property type="term" value="P:regulation of cell shape"/>
    <property type="evidence" value="ECO:0007669"/>
    <property type="project" value="UniProtKB-KW"/>
</dbReference>
<proteinExistence type="inferred from homology"/>
<organism evidence="11 12">
    <name type="scientific">Candidatus Daviesbacteria bacterium RIFCSPLOWO2_01_FULL_39_12</name>
    <dbReference type="NCBI Taxonomy" id="1797785"/>
    <lineage>
        <taxon>Bacteria</taxon>
        <taxon>Candidatus Daviesiibacteriota</taxon>
    </lineage>
</organism>
<comment type="caution">
    <text evidence="11">The sequence shown here is derived from an EMBL/GenBank/DDBJ whole genome shotgun (WGS) entry which is preliminary data.</text>
</comment>
<feature type="active site" description="Proton acceptor" evidence="7">
    <location>
        <position position="96"/>
    </location>
</feature>
<keyword evidence="4" id="KW-0133">Cell shape</keyword>
<keyword evidence="3" id="KW-0378">Hydrolase</keyword>
<dbReference type="InterPro" id="IPR012338">
    <property type="entry name" value="Beta-lactam/transpept-like"/>
</dbReference>
<dbReference type="EMBL" id="MFDM01000026">
    <property type="protein sequence ID" value="OGE42402.1"/>
    <property type="molecule type" value="Genomic_DNA"/>
</dbReference>
<dbReference type="InterPro" id="IPR018044">
    <property type="entry name" value="Peptidase_S11"/>
</dbReference>
<dbReference type="PANTHER" id="PTHR21581">
    <property type="entry name" value="D-ALANYL-D-ALANINE CARBOXYPEPTIDASE"/>
    <property type="match status" value="1"/>
</dbReference>
<evidence type="ECO:0000256" key="5">
    <source>
        <dbReference type="ARBA" id="ARBA00022984"/>
    </source>
</evidence>
<dbReference type="GO" id="GO:0009252">
    <property type="term" value="P:peptidoglycan biosynthetic process"/>
    <property type="evidence" value="ECO:0007669"/>
    <property type="project" value="UniProtKB-KW"/>
</dbReference>
<evidence type="ECO:0000256" key="6">
    <source>
        <dbReference type="ARBA" id="ARBA00023316"/>
    </source>
</evidence>
<dbReference type="PANTHER" id="PTHR21581:SF33">
    <property type="entry name" value="D-ALANYL-D-ALANINE CARBOXYPEPTIDASE DACB"/>
    <property type="match status" value="1"/>
</dbReference>
<reference evidence="11 12" key="1">
    <citation type="journal article" date="2016" name="Nat. Commun.">
        <title>Thousands of microbial genomes shed light on interconnected biogeochemical processes in an aquifer system.</title>
        <authorList>
            <person name="Anantharaman K."/>
            <person name="Brown C.T."/>
            <person name="Hug L.A."/>
            <person name="Sharon I."/>
            <person name="Castelle C.J."/>
            <person name="Probst A.J."/>
            <person name="Thomas B.C."/>
            <person name="Singh A."/>
            <person name="Wilkins M.J."/>
            <person name="Karaoz U."/>
            <person name="Brodie E.L."/>
            <person name="Williams K.H."/>
            <person name="Hubbard S.S."/>
            <person name="Banfield J.F."/>
        </authorList>
    </citation>
    <scope>NUCLEOTIDE SEQUENCE [LARGE SCALE GENOMIC DNA]</scope>
</reference>
<protein>
    <recommendedName>
        <fullName evidence="10">Peptidase S11 D-alanyl-D-alanine carboxypeptidase A N-terminal domain-containing protein</fullName>
    </recommendedName>
</protein>